<sequence length="29" mass="3284">MTFITKEVAKAFEDVSELSKKLANFPEPL</sequence>
<protein>
    <submittedName>
        <fullName evidence="1">Uncharacterized protein</fullName>
    </submittedName>
</protein>
<evidence type="ECO:0000313" key="2">
    <source>
        <dbReference type="Proteomes" id="UP000191931"/>
    </source>
</evidence>
<proteinExistence type="predicted"/>
<gene>
    <name evidence="1" type="ORF">MTBBW1_200015</name>
</gene>
<reference evidence="1 2" key="1">
    <citation type="submission" date="2017-03" db="EMBL/GenBank/DDBJ databases">
        <authorList>
            <person name="Afonso C.L."/>
            <person name="Miller P.J."/>
            <person name="Scott M.A."/>
            <person name="Spackman E."/>
            <person name="Goraichik I."/>
            <person name="Dimitrov K.M."/>
            <person name="Suarez D.L."/>
            <person name="Swayne D.E."/>
        </authorList>
    </citation>
    <scope>NUCLEOTIDE SEQUENCE [LARGE SCALE GENOMIC DNA]</scope>
    <source>
        <strain evidence="1">PRJEB14757</strain>
    </source>
</reference>
<dbReference type="EMBL" id="FWEV01000113">
    <property type="protein sequence ID" value="SLM29878.1"/>
    <property type="molecule type" value="Genomic_DNA"/>
</dbReference>
<name>A0A1W1HBX0_9BACT</name>
<accession>A0A1W1HBX0</accession>
<dbReference type="Proteomes" id="UP000191931">
    <property type="component" value="Unassembled WGS sequence"/>
</dbReference>
<dbReference type="STRING" id="1246637.MTBBW1_200015"/>
<evidence type="ECO:0000313" key="1">
    <source>
        <dbReference type="EMBL" id="SLM29878.1"/>
    </source>
</evidence>
<dbReference type="AlphaFoldDB" id="A0A1W1HBX0"/>
<organism evidence="1 2">
    <name type="scientific">Desulfamplus magnetovallimortis</name>
    <dbReference type="NCBI Taxonomy" id="1246637"/>
    <lineage>
        <taxon>Bacteria</taxon>
        <taxon>Pseudomonadati</taxon>
        <taxon>Thermodesulfobacteriota</taxon>
        <taxon>Desulfobacteria</taxon>
        <taxon>Desulfobacterales</taxon>
        <taxon>Desulfobacteraceae</taxon>
        <taxon>Desulfamplus</taxon>
    </lineage>
</organism>
<keyword evidence="2" id="KW-1185">Reference proteome</keyword>